<dbReference type="Proteomes" id="UP000499080">
    <property type="component" value="Unassembled WGS sequence"/>
</dbReference>
<feature type="compositionally biased region" description="Basic and acidic residues" evidence="1">
    <location>
        <begin position="14"/>
        <end position="35"/>
    </location>
</feature>
<proteinExistence type="predicted"/>
<evidence type="ECO:0000313" key="2">
    <source>
        <dbReference type="EMBL" id="GBO34019.1"/>
    </source>
</evidence>
<dbReference type="EMBL" id="BGPR01057759">
    <property type="protein sequence ID" value="GBO34019.1"/>
    <property type="molecule type" value="Genomic_DNA"/>
</dbReference>
<organism evidence="2 3">
    <name type="scientific">Araneus ventricosus</name>
    <name type="common">Orbweaver spider</name>
    <name type="synonym">Epeira ventricosa</name>
    <dbReference type="NCBI Taxonomy" id="182803"/>
    <lineage>
        <taxon>Eukaryota</taxon>
        <taxon>Metazoa</taxon>
        <taxon>Ecdysozoa</taxon>
        <taxon>Arthropoda</taxon>
        <taxon>Chelicerata</taxon>
        <taxon>Arachnida</taxon>
        <taxon>Araneae</taxon>
        <taxon>Araneomorphae</taxon>
        <taxon>Entelegynae</taxon>
        <taxon>Araneoidea</taxon>
        <taxon>Araneidae</taxon>
        <taxon>Araneus</taxon>
    </lineage>
</organism>
<name>A0A4Y2WA35_ARAVE</name>
<dbReference type="AlphaFoldDB" id="A0A4Y2WA35"/>
<sequence>MVRSLRNVPNEDPDPQKERLDSSPIKRNESAERTRTPFTDPDSPFGFGLLVRDDEYLTNCYFLRNIKNSQISVMNTTVKK</sequence>
<feature type="region of interest" description="Disordered" evidence="1">
    <location>
        <begin position="1"/>
        <end position="44"/>
    </location>
</feature>
<reference evidence="2 3" key="1">
    <citation type="journal article" date="2019" name="Sci. Rep.">
        <title>Orb-weaving spider Araneus ventricosus genome elucidates the spidroin gene catalogue.</title>
        <authorList>
            <person name="Kono N."/>
            <person name="Nakamura H."/>
            <person name="Ohtoshi R."/>
            <person name="Moran D.A.P."/>
            <person name="Shinohara A."/>
            <person name="Yoshida Y."/>
            <person name="Fujiwara M."/>
            <person name="Mori M."/>
            <person name="Tomita M."/>
            <person name="Arakawa K."/>
        </authorList>
    </citation>
    <scope>NUCLEOTIDE SEQUENCE [LARGE SCALE GENOMIC DNA]</scope>
</reference>
<comment type="caution">
    <text evidence="2">The sequence shown here is derived from an EMBL/GenBank/DDBJ whole genome shotgun (WGS) entry which is preliminary data.</text>
</comment>
<protein>
    <submittedName>
        <fullName evidence="2">Uncharacterized protein</fullName>
    </submittedName>
</protein>
<accession>A0A4Y2WA35</accession>
<gene>
    <name evidence="2" type="ORF">AVEN_47437_1</name>
</gene>
<evidence type="ECO:0000313" key="3">
    <source>
        <dbReference type="Proteomes" id="UP000499080"/>
    </source>
</evidence>
<feature type="non-terminal residue" evidence="2">
    <location>
        <position position="80"/>
    </location>
</feature>
<evidence type="ECO:0000256" key="1">
    <source>
        <dbReference type="SAM" id="MobiDB-lite"/>
    </source>
</evidence>
<keyword evidence="3" id="KW-1185">Reference proteome</keyword>